<proteinExistence type="predicted"/>
<keyword evidence="1" id="KW-0378">Hydrolase</keyword>
<dbReference type="SUPFAM" id="SSF55811">
    <property type="entry name" value="Nudix"/>
    <property type="match status" value="1"/>
</dbReference>
<organism evidence="3 4">
    <name type="scientific">Ornithinibacillus halophilus</name>
    <dbReference type="NCBI Taxonomy" id="930117"/>
    <lineage>
        <taxon>Bacteria</taxon>
        <taxon>Bacillati</taxon>
        <taxon>Bacillota</taxon>
        <taxon>Bacilli</taxon>
        <taxon>Bacillales</taxon>
        <taxon>Bacillaceae</taxon>
        <taxon>Ornithinibacillus</taxon>
    </lineage>
</organism>
<sequence length="319" mass="36986">MRKLELMPFKENWMTNYNEESKRVQEIFGELLLNIHHIGSTSIPGMIAKPVIDILVEIQNINDVDSFNNDMKMLGYVPKGENGIRGRRYFFKEKGNKRTHHVHIFQSGSHEINKHLAFRDYLIIHQDEAERYIELKRNLYQRMGVNVKQYQEMKGPLIQELTDNALNWANKNKKTSVMGFIIRQKEDGSNELLTLSISSIPYASLRVPGGGVEGNEDLIGALNREILEEAGLSNLTLIRKIGSITYYKPYIKRMVERHDFLLLAPADIEDSWGHRVTGGDKDSGLSFNYRWIQEHEFPKLDGELRSFISPEYISELFNR</sequence>
<dbReference type="STRING" id="930117.SAMN05216225_102513"/>
<reference evidence="3 4" key="1">
    <citation type="submission" date="2016-11" db="EMBL/GenBank/DDBJ databases">
        <authorList>
            <person name="Jaros S."/>
            <person name="Januszkiewicz K."/>
            <person name="Wedrychowicz H."/>
        </authorList>
    </citation>
    <scope>NUCLEOTIDE SEQUENCE [LARGE SCALE GENOMIC DNA]</scope>
    <source>
        <strain evidence="3 4">IBRC-M 10683</strain>
    </source>
</reference>
<dbReference type="InterPro" id="IPR020084">
    <property type="entry name" value="NUDIX_hydrolase_CS"/>
</dbReference>
<dbReference type="Pfam" id="PF04229">
    <property type="entry name" value="GrpB"/>
    <property type="match status" value="1"/>
</dbReference>
<dbReference type="AlphaFoldDB" id="A0A1M5IN99"/>
<dbReference type="RefSeq" id="WP_072890799.1">
    <property type="nucleotide sequence ID" value="NZ_FQVW01000025.1"/>
</dbReference>
<dbReference type="Gene3D" id="3.30.460.10">
    <property type="entry name" value="Beta Polymerase, domain 2"/>
    <property type="match status" value="1"/>
</dbReference>
<evidence type="ECO:0000313" key="3">
    <source>
        <dbReference type="EMBL" id="SHG29844.1"/>
    </source>
</evidence>
<dbReference type="PANTHER" id="PTHR34822:SF1">
    <property type="entry name" value="GRPB FAMILY PROTEIN"/>
    <property type="match status" value="1"/>
</dbReference>
<evidence type="ECO:0000259" key="2">
    <source>
        <dbReference type="PROSITE" id="PS51462"/>
    </source>
</evidence>
<dbReference type="PANTHER" id="PTHR34822">
    <property type="entry name" value="GRPB DOMAIN PROTEIN (AFU_ORTHOLOGUE AFUA_1G01530)"/>
    <property type="match status" value="1"/>
</dbReference>
<dbReference type="Pfam" id="PF00293">
    <property type="entry name" value="NUDIX"/>
    <property type="match status" value="1"/>
</dbReference>
<keyword evidence="3" id="KW-0808">Transferase</keyword>
<accession>A0A1M5IN99</accession>
<dbReference type="GO" id="GO:0016740">
    <property type="term" value="F:transferase activity"/>
    <property type="evidence" value="ECO:0007669"/>
    <property type="project" value="UniProtKB-KW"/>
</dbReference>
<evidence type="ECO:0000256" key="1">
    <source>
        <dbReference type="ARBA" id="ARBA00022801"/>
    </source>
</evidence>
<dbReference type="InterPro" id="IPR015797">
    <property type="entry name" value="NUDIX_hydrolase-like_dom_sf"/>
</dbReference>
<dbReference type="PROSITE" id="PS51462">
    <property type="entry name" value="NUDIX"/>
    <property type="match status" value="1"/>
</dbReference>
<dbReference type="Gene3D" id="3.90.79.10">
    <property type="entry name" value="Nucleoside Triphosphate Pyrophosphohydrolase"/>
    <property type="match status" value="1"/>
</dbReference>
<dbReference type="GO" id="GO:0016787">
    <property type="term" value="F:hydrolase activity"/>
    <property type="evidence" value="ECO:0007669"/>
    <property type="project" value="UniProtKB-KW"/>
</dbReference>
<dbReference type="SUPFAM" id="SSF81301">
    <property type="entry name" value="Nucleotidyltransferase"/>
    <property type="match status" value="1"/>
</dbReference>
<dbReference type="Proteomes" id="UP000183988">
    <property type="component" value="Unassembled WGS sequence"/>
</dbReference>
<evidence type="ECO:0000313" key="4">
    <source>
        <dbReference type="Proteomes" id="UP000183988"/>
    </source>
</evidence>
<dbReference type="EMBL" id="FQVW01000025">
    <property type="protein sequence ID" value="SHG29844.1"/>
    <property type="molecule type" value="Genomic_DNA"/>
</dbReference>
<dbReference type="InterPro" id="IPR000086">
    <property type="entry name" value="NUDIX_hydrolase_dom"/>
</dbReference>
<dbReference type="InterPro" id="IPR007344">
    <property type="entry name" value="GrpB/CoaE"/>
</dbReference>
<dbReference type="PROSITE" id="PS00893">
    <property type="entry name" value="NUDIX_BOX"/>
    <property type="match status" value="1"/>
</dbReference>
<gene>
    <name evidence="3" type="ORF">SAMN05216225_102513</name>
</gene>
<keyword evidence="4" id="KW-1185">Reference proteome</keyword>
<name>A0A1M5IN99_9BACI</name>
<feature type="domain" description="Nudix hydrolase" evidence="2">
    <location>
        <begin position="172"/>
        <end position="317"/>
    </location>
</feature>
<dbReference type="InterPro" id="IPR043519">
    <property type="entry name" value="NT_sf"/>
</dbReference>
<protein>
    <submittedName>
        <fullName evidence="3">GrpB domain, predicted nucleotidyltransferase, UPF0157 family</fullName>
    </submittedName>
</protein>
<dbReference type="OrthoDB" id="9799092at2"/>